<dbReference type="Proteomes" id="UP000007800">
    <property type="component" value="Unassembled WGS sequence"/>
</dbReference>
<dbReference type="PRINTS" id="PR00724">
    <property type="entry name" value="CRBOXYPTASEC"/>
</dbReference>
<dbReference type="InterPro" id="IPR001563">
    <property type="entry name" value="Peptidase_S10"/>
</dbReference>
<dbReference type="GeneID" id="9063153"/>
<dbReference type="GO" id="GO:0006508">
    <property type="term" value="P:proteolysis"/>
    <property type="evidence" value="ECO:0007669"/>
    <property type="project" value="UniProtKB-KW"/>
</dbReference>
<keyword evidence="3" id="KW-0645">Protease</keyword>
<organism evidence="7">
    <name type="scientific">Perkinsus marinus (strain ATCC 50983 / TXsc)</name>
    <dbReference type="NCBI Taxonomy" id="423536"/>
    <lineage>
        <taxon>Eukaryota</taxon>
        <taxon>Sar</taxon>
        <taxon>Alveolata</taxon>
        <taxon>Perkinsozoa</taxon>
        <taxon>Perkinsea</taxon>
        <taxon>Perkinsida</taxon>
        <taxon>Perkinsidae</taxon>
        <taxon>Perkinsus</taxon>
    </lineage>
</organism>
<name>C5KC79_PERM5</name>
<proteinExistence type="inferred from homology"/>
<dbReference type="PANTHER" id="PTHR11802:SF113">
    <property type="entry name" value="SERINE CARBOXYPEPTIDASE CTSA-4.1"/>
    <property type="match status" value="1"/>
</dbReference>
<keyword evidence="7" id="KW-1185">Reference proteome</keyword>
<dbReference type="OMA" id="AMQDDVM"/>
<comment type="similarity">
    <text evidence="1">Belongs to the peptidase S10 family.</text>
</comment>
<dbReference type="Pfam" id="PF00450">
    <property type="entry name" value="Peptidase_S10"/>
    <property type="match status" value="2"/>
</dbReference>
<evidence type="ECO:0000313" key="6">
    <source>
        <dbReference type="EMBL" id="EER17892.1"/>
    </source>
</evidence>
<evidence type="ECO:0000313" key="7">
    <source>
        <dbReference type="Proteomes" id="UP000007800"/>
    </source>
</evidence>
<evidence type="ECO:0000256" key="1">
    <source>
        <dbReference type="ARBA" id="ARBA00009431"/>
    </source>
</evidence>
<evidence type="ECO:0000256" key="2">
    <source>
        <dbReference type="ARBA" id="ARBA00022645"/>
    </source>
</evidence>
<keyword evidence="4" id="KW-0378">Hydrolase</keyword>
<keyword evidence="2 6" id="KW-0121">Carboxypeptidase</keyword>
<dbReference type="SUPFAM" id="SSF53474">
    <property type="entry name" value="alpha/beta-Hydrolases"/>
    <property type="match status" value="1"/>
</dbReference>
<dbReference type="InterPro" id="IPR029058">
    <property type="entry name" value="AB_hydrolase_fold"/>
</dbReference>
<dbReference type="RefSeq" id="XP_002786096.1">
    <property type="nucleotide sequence ID" value="XM_002786050.1"/>
</dbReference>
<dbReference type="PANTHER" id="PTHR11802">
    <property type="entry name" value="SERINE PROTEASE FAMILY S10 SERINE CARBOXYPEPTIDASE"/>
    <property type="match status" value="1"/>
</dbReference>
<reference evidence="6 7" key="1">
    <citation type="submission" date="2008-07" db="EMBL/GenBank/DDBJ databases">
        <authorList>
            <person name="El-Sayed N."/>
            <person name="Caler E."/>
            <person name="Inman J."/>
            <person name="Amedeo P."/>
            <person name="Hass B."/>
            <person name="Wortman J."/>
        </authorList>
    </citation>
    <scope>NUCLEOTIDE SEQUENCE [LARGE SCALE GENOMIC DNA]</scope>
    <source>
        <strain evidence="7">ATCC 50983 / TXsc</strain>
    </source>
</reference>
<gene>
    <name evidence="6" type="ORF">Pmar_PMAR027607</name>
</gene>
<evidence type="ECO:0000256" key="5">
    <source>
        <dbReference type="ARBA" id="ARBA00023180"/>
    </source>
</evidence>
<evidence type="ECO:0000256" key="3">
    <source>
        <dbReference type="ARBA" id="ARBA00022670"/>
    </source>
</evidence>
<protein>
    <submittedName>
        <fullName evidence="6">Serine carboxypeptidase 2, putative</fullName>
    </submittedName>
</protein>
<dbReference type="Gene3D" id="3.40.50.1820">
    <property type="entry name" value="alpha/beta hydrolase"/>
    <property type="match status" value="2"/>
</dbReference>
<dbReference type="PROSITE" id="PS00560">
    <property type="entry name" value="CARBOXYPEPT_SER_HIS"/>
    <property type="match status" value="1"/>
</dbReference>
<dbReference type="AlphaFoldDB" id="C5KC79"/>
<dbReference type="MEROPS" id="S10.009"/>
<dbReference type="OrthoDB" id="443318at2759"/>
<dbReference type="InParanoid" id="C5KC79"/>
<dbReference type="InterPro" id="IPR033124">
    <property type="entry name" value="Ser_caboxypep_his_AS"/>
</dbReference>
<dbReference type="EMBL" id="GG671975">
    <property type="protein sequence ID" value="EER17892.1"/>
    <property type="molecule type" value="Genomic_DNA"/>
</dbReference>
<evidence type="ECO:0000256" key="4">
    <source>
        <dbReference type="ARBA" id="ARBA00022801"/>
    </source>
</evidence>
<dbReference type="GO" id="GO:0004185">
    <property type="term" value="F:serine-type carboxypeptidase activity"/>
    <property type="evidence" value="ECO:0007669"/>
    <property type="project" value="InterPro"/>
</dbReference>
<dbReference type="Gene3D" id="1.10.287.410">
    <property type="match status" value="2"/>
</dbReference>
<keyword evidence="5" id="KW-0325">Glycoprotein</keyword>
<accession>C5KC79</accession>
<sequence length="421" mass="48086">MGIDNGVHFTQHLSYDIGGACGRVLLRKPKLCDDSVEQYSGYFTVDPRLNKKYFFWFFESRNRTVRPPTTLWLSGGPGMSSMLGLLMENGPCRVQKNSTTTFNQYSWTESSNMLWVDQPPGTGFSTGAYDRDEEEVSEDMYIFLQAFFRRFPHFNDRFFITGESFGGQYVPSLAATIIKKNDEIRAEGSLPGRVLIDFRGMAIGNGVTVPGIQLQWYPQMVTVYVHSVISCEVCINAWLTFETAMMMPIITAGYNKYDLRKRGEYNFTPMNRYLNNPLVMKDLGALRPWRSDSPGVALHLRPTEFSRSCASDVKLVLDRGLRVLIYAGDQDYLCNWLGNQAWTNALPWAHQSEFGRQKPKPWGKRDDGGVLVMPVGHLQQYENFAFLRVYNAGHMVPMDKPSEALYMFDQFVEGDIFHTHS</sequence>